<feature type="domain" description="HTH tetR-type" evidence="8">
    <location>
        <begin position="2"/>
        <end position="62"/>
    </location>
</feature>
<feature type="compositionally biased region" description="Low complexity" evidence="6">
    <location>
        <begin position="156"/>
        <end position="180"/>
    </location>
</feature>
<evidence type="ECO:0000256" key="6">
    <source>
        <dbReference type="SAM" id="MobiDB-lite"/>
    </source>
</evidence>
<reference evidence="9" key="2">
    <citation type="submission" date="2023-02" db="EMBL/GenBank/DDBJ databases">
        <authorList>
            <person name="Sun Q."/>
            <person name="Mori K."/>
        </authorList>
    </citation>
    <scope>NUCLEOTIDE SEQUENCE</scope>
    <source>
        <strain evidence="9">NBRC 110608</strain>
    </source>
</reference>
<evidence type="ECO:0000256" key="1">
    <source>
        <dbReference type="ARBA" id="ARBA00022491"/>
    </source>
</evidence>
<dbReference type="Gene3D" id="1.10.357.10">
    <property type="entry name" value="Tetracycline Repressor, domain 2"/>
    <property type="match status" value="1"/>
</dbReference>
<dbReference type="SUPFAM" id="SSF48498">
    <property type="entry name" value="Tetracyclin repressor-like, C-terminal domain"/>
    <property type="match status" value="1"/>
</dbReference>
<keyword evidence="7" id="KW-0812">Transmembrane</keyword>
<feature type="transmembrane region" description="Helical" evidence="7">
    <location>
        <begin position="196"/>
        <end position="218"/>
    </location>
</feature>
<dbReference type="PANTHER" id="PTHR30055">
    <property type="entry name" value="HTH-TYPE TRANSCRIPTIONAL REGULATOR RUTR"/>
    <property type="match status" value="1"/>
</dbReference>
<dbReference type="InterPro" id="IPR004111">
    <property type="entry name" value="Repressor_TetR_C"/>
</dbReference>
<dbReference type="PROSITE" id="PS50977">
    <property type="entry name" value="HTH_TETR_2"/>
    <property type="match status" value="1"/>
</dbReference>
<sequence length="327" mass="34717">MPLTRRDVLDTARRLVADYGLGDLTMRRLAFELGVKPGAIYWHVPSKQALLAELADELLDSVPEPSPRKRWDRQLLQLGTDLRAALRSHTDAAELVAAGRATSLASSQLGKSVMAVVQRSGAGERQASAARDALLHFVIGFTFDEQSHESLVRHGASPPASATATAPSTTPWRSSCAASSPRRDPPPPSRPMSRRALWLAALAYVVGGAFLVLGPIGWSLNRFTVRLHTLWVFDLGLPGDLTPEDFGIALNVLLFVPAGFLLKRLTPLPWWAVTLLCVAASAGIEGVQHALVAGREASAADVVANGVGGLLGSLLGLIPAGRASANE</sequence>
<dbReference type="InterPro" id="IPR050109">
    <property type="entry name" value="HTH-type_TetR-like_transc_reg"/>
</dbReference>
<evidence type="ECO:0000256" key="4">
    <source>
        <dbReference type="ARBA" id="ARBA00023163"/>
    </source>
</evidence>
<dbReference type="InterPro" id="IPR006976">
    <property type="entry name" value="VanZ-like"/>
</dbReference>
<keyword evidence="1" id="KW-0678">Repressor</keyword>
<evidence type="ECO:0000259" key="8">
    <source>
        <dbReference type="PROSITE" id="PS50977"/>
    </source>
</evidence>
<reference evidence="9" key="1">
    <citation type="journal article" date="2014" name="Int. J. Syst. Evol. Microbiol.">
        <title>Complete genome of a new Firmicutes species belonging to the dominant human colonic microbiota ('Ruminococcus bicirculans') reveals two chromosomes and a selective capacity to utilize plant glucans.</title>
        <authorList>
            <consortium name="NISC Comparative Sequencing Program"/>
            <person name="Wegmann U."/>
            <person name="Louis P."/>
            <person name="Goesmann A."/>
            <person name="Henrissat B."/>
            <person name="Duncan S.H."/>
            <person name="Flint H.J."/>
        </authorList>
    </citation>
    <scope>NUCLEOTIDE SEQUENCE</scope>
    <source>
        <strain evidence="9">NBRC 110608</strain>
    </source>
</reference>
<keyword evidence="7" id="KW-0472">Membrane</keyword>
<organism evidence="9">
    <name type="scientific">Barrientosiimonas endolithica</name>
    <dbReference type="NCBI Taxonomy" id="1535208"/>
    <lineage>
        <taxon>Bacteria</taxon>
        <taxon>Bacillati</taxon>
        <taxon>Actinomycetota</taxon>
        <taxon>Actinomycetes</taxon>
        <taxon>Micrococcales</taxon>
        <taxon>Dermacoccaceae</taxon>
        <taxon>Barrientosiimonas</taxon>
    </lineage>
</organism>
<dbReference type="PANTHER" id="PTHR30055:SF151">
    <property type="entry name" value="TRANSCRIPTIONAL REGULATORY PROTEIN"/>
    <property type="match status" value="1"/>
</dbReference>
<keyword evidence="2" id="KW-0805">Transcription regulation</keyword>
<proteinExistence type="predicted"/>
<keyword evidence="3 5" id="KW-0238">DNA-binding</keyword>
<dbReference type="InterPro" id="IPR001647">
    <property type="entry name" value="HTH_TetR"/>
</dbReference>
<dbReference type="Pfam" id="PF00440">
    <property type="entry name" value="TetR_N"/>
    <property type="match status" value="1"/>
</dbReference>
<dbReference type="PRINTS" id="PR00400">
    <property type="entry name" value="TETREPRESSOR"/>
</dbReference>
<dbReference type="InterPro" id="IPR003012">
    <property type="entry name" value="Tet_transcr_reg_TetR"/>
</dbReference>
<keyword evidence="4" id="KW-0804">Transcription</keyword>
<evidence type="ECO:0000256" key="7">
    <source>
        <dbReference type="SAM" id="Phobius"/>
    </source>
</evidence>
<feature type="region of interest" description="Disordered" evidence="6">
    <location>
        <begin position="150"/>
        <end position="190"/>
    </location>
</feature>
<protein>
    <recommendedName>
        <fullName evidence="8">HTH tetR-type domain-containing protein</fullName>
    </recommendedName>
</protein>
<evidence type="ECO:0000256" key="3">
    <source>
        <dbReference type="ARBA" id="ARBA00023125"/>
    </source>
</evidence>
<dbReference type="Pfam" id="PF04892">
    <property type="entry name" value="VanZ"/>
    <property type="match status" value="1"/>
</dbReference>
<evidence type="ECO:0000256" key="2">
    <source>
        <dbReference type="ARBA" id="ARBA00023015"/>
    </source>
</evidence>
<keyword evidence="7" id="KW-1133">Transmembrane helix</keyword>
<evidence type="ECO:0000256" key="5">
    <source>
        <dbReference type="PROSITE-ProRule" id="PRU00335"/>
    </source>
</evidence>
<dbReference type="Gene3D" id="1.10.10.60">
    <property type="entry name" value="Homeodomain-like"/>
    <property type="match status" value="1"/>
</dbReference>
<feature type="transmembrane region" description="Helical" evidence="7">
    <location>
        <begin position="246"/>
        <end position="262"/>
    </location>
</feature>
<evidence type="ECO:0000313" key="9">
    <source>
        <dbReference type="EMBL" id="BDZ58974.1"/>
    </source>
</evidence>
<dbReference type="EMBL" id="AP027735">
    <property type="protein sequence ID" value="BDZ58974.1"/>
    <property type="molecule type" value="Genomic_DNA"/>
</dbReference>
<name>A0ABN6YPU0_9MICO</name>
<dbReference type="SUPFAM" id="SSF46689">
    <property type="entry name" value="Homeodomain-like"/>
    <property type="match status" value="1"/>
</dbReference>
<dbReference type="InterPro" id="IPR009057">
    <property type="entry name" value="Homeodomain-like_sf"/>
</dbReference>
<accession>A0ABN6YPU0</accession>
<gene>
    <name evidence="9" type="ORF">GCM10025872_26310</name>
</gene>
<dbReference type="PRINTS" id="PR00455">
    <property type="entry name" value="HTHTETR"/>
</dbReference>
<feature type="DNA-binding region" description="H-T-H motif" evidence="5">
    <location>
        <begin position="25"/>
        <end position="44"/>
    </location>
</feature>
<dbReference type="RefSeq" id="WP_289231202.1">
    <property type="nucleotide sequence ID" value="NZ_AP027735.1"/>
</dbReference>
<dbReference type="InterPro" id="IPR036271">
    <property type="entry name" value="Tet_transcr_reg_TetR-rel_C_sf"/>
</dbReference>
<dbReference type="Pfam" id="PF02909">
    <property type="entry name" value="TetR_C_1"/>
    <property type="match status" value="1"/>
</dbReference>